<evidence type="ECO:0000256" key="1">
    <source>
        <dbReference type="SAM" id="MobiDB-lite"/>
    </source>
</evidence>
<dbReference type="InterPro" id="IPR052934">
    <property type="entry name" value="Methyl-DNA_Rec/Restrict_Enz"/>
</dbReference>
<evidence type="ECO:0000259" key="2">
    <source>
        <dbReference type="SMART" id="SM00382"/>
    </source>
</evidence>
<protein>
    <submittedName>
        <fullName evidence="3">AAA domain-containing protein</fullName>
    </submittedName>
</protein>
<keyword evidence="4" id="KW-1185">Reference proteome</keyword>
<reference evidence="3 4" key="1">
    <citation type="submission" date="2019-11" db="EMBL/GenBank/DDBJ databases">
        <title>Whole genome sequence of Haloferax sp. MBLA0078.</title>
        <authorList>
            <person name="Seo M.-J."/>
            <person name="Cho E.-S."/>
        </authorList>
    </citation>
    <scope>NUCLEOTIDE SEQUENCE [LARGE SCALE GENOMIC DNA]</scope>
    <source>
        <strain evidence="3 4">MBLA0078</strain>
    </source>
</reference>
<evidence type="ECO:0000313" key="3">
    <source>
        <dbReference type="EMBL" id="MRW97410.1"/>
    </source>
</evidence>
<dbReference type="GO" id="GO:0005524">
    <property type="term" value="F:ATP binding"/>
    <property type="evidence" value="ECO:0007669"/>
    <property type="project" value="InterPro"/>
</dbReference>
<feature type="domain" description="AAA+ ATPase" evidence="2">
    <location>
        <begin position="498"/>
        <end position="682"/>
    </location>
</feature>
<dbReference type="Pfam" id="PF07728">
    <property type="entry name" value="AAA_5"/>
    <property type="match status" value="1"/>
</dbReference>
<sequence>MAVYTQERARIFDSTETDEFWLHAVSQACQQALDGAQLDDLEPKDVETLLNIILETTVGGKRLAYKHPTIAYNRWEAMQEIFEREPEGSTAMFSVLLDESKPVDRRLRKFEEFFEPRLTKLGEKRGLPRSWSSSKFHGLSTFVLELLSEKSYVAYQYQATKQFFDEYTDYQVKNASKRDTATQYSHLVGGYEEILDELSSFDPDADVHDVHAIIYNRETLESLADERGFRGAERQADSIQFTKADIESLLGGADSEEGSKAVARTFERFSGLIGREFFEYDWFETLIWSEPSPGSPYLGPAHTSIETSPYIWFGMAHETMSEFGRPTKGLQVEFGLNPGEKSGFFGRDVLCGIYLNPTTGDTELKEVVASRLRVHSTTFAEFLEDNDDYVLHIGDHKLRSPSATAIERHADSVSKGMLLTVDLTATDLTTANDVVPLVAEAFQELLPLYGKLADVDDFGEIDAGGEGGSGAGTDGAEPPNPPVTKPDDAEEFVRHLEATGQMVFHGPPGTGKTAQAYDFAHWWVSEHDRVDSVTNNVDVLTVHPAYTYEDFVEGLTARTDDDGDVCYEVKDGPFKSIVQRAYDEYQSAAPGEAAPYVLILDEINRGNVAELFGEAISLLESDKRAGGAHELRIGLPHSGDEFTIPPNLYLIGTMNTADRSIALVDAALRRRFRFRHFPPDYEYLRSAHDFDSWDDVEAAAAGDASVDPLVARSILALRRLNERIRSNLDRGQQLGHSYLLNSASESGEFEEPMEVVDVWRFEILPMLEEHYFGQFDRLRRELFDGATVDLIDWETEQVASFDQAGLATALDELR</sequence>
<proteinExistence type="predicted"/>
<dbReference type="AlphaFoldDB" id="A0A6A8G802"/>
<accession>A0A6A8G802</accession>
<dbReference type="InterPro" id="IPR027417">
    <property type="entry name" value="P-loop_NTPase"/>
</dbReference>
<name>A0A6A8G802_9EURY</name>
<dbReference type="EMBL" id="WKJQ01000001">
    <property type="protein sequence ID" value="MRW97410.1"/>
    <property type="molecule type" value="Genomic_DNA"/>
</dbReference>
<feature type="region of interest" description="Disordered" evidence="1">
    <location>
        <begin position="460"/>
        <end position="487"/>
    </location>
</feature>
<dbReference type="Proteomes" id="UP000443423">
    <property type="component" value="Unassembled WGS sequence"/>
</dbReference>
<dbReference type="GO" id="GO:0016887">
    <property type="term" value="F:ATP hydrolysis activity"/>
    <property type="evidence" value="ECO:0007669"/>
    <property type="project" value="InterPro"/>
</dbReference>
<comment type="caution">
    <text evidence="3">The sequence shown here is derived from an EMBL/GenBank/DDBJ whole genome shotgun (WGS) entry which is preliminary data.</text>
</comment>
<dbReference type="InterPro" id="IPR003593">
    <property type="entry name" value="AAA+_ATPase"/>
</dbReference>
<dbReference type="PANTHER" id="PTHR37291">
    <property type="entry name" value="5-METHYLCYTOSINE-SPECIFIC RESTRICTION ENZYME B"/>
    <property type="match status" value="1"/>
</dbReference>
<gene>
    <name evidence="3" type="ORF">GJR99_12605</name>
</gene>
<feature type="compositionally biased region" description="Gly residues" evidence="1">
    <location>
        <begin position="462"/>
        <end position="473"/>
    </location>
</feature>
<dbReference type="SUPFAM" id="SSF52540">
    <property type="entry name" value="P-loop containing nucleoside triphosphate hydrolases"/>
    <property type="match status" value="1"/>
</dbReference>
<organism evidence="3 4">
    <name type="scientific">Haloferax marinum</name>
    <dbReference type="NCBI Taxonomy" id="2666143"/>
    <lineage>
        <taxon>Archaea</taxon>
        <taxon>Methanobacteriati</taxon>
        <taxon>Methanobacteriota</taxon>
        <taxon>Stenosarchaea group</taxon>
        <taxon>Halobacteria</taxon>
        <taxon>Halobacteriales</taxon>
        <taxon>Haloferacaceae</taxon>
        <taxon>Haloferax</taxon>
    </lineage>
</organism>
<dbReference type="InterPro" id="IPR011704">
    <property type="entry name" value="ATPase_dyneun-rel_AAA"/>
</dbReference>
<evidence type="ECO:0000313" key="4">
    <source>
        <dbReference type="Proteomes" id="UP000443423"/>
    </source>
</evidence>
<dbReference type="SMART" id="SM00382">
    <property type="entry name" value="AAA"/>
    <property type="match status" value="1"/>
</dbReference>
<dbReference type="Gene3D" id="3.40.50.300">
    <property type="entry name" value="P-loop containing nucleotide triphosphate hydrolases"/>
    <property type="match status" value="1"/>
</dbReference>
<dbReference type="PANTHER" id="PTHR37291:SF1">
    <property type="entry name" value="TYPE IV METHYL-DIRECTED RESTRICTION ENZYME ECOKMCRB SUBUNIT"/>
    <property type="match status" value="1"/>
</dbReference>